<name>A0A8H7QZI9_9FUNG</name>
<dbReference type="Proteomes" id="UP000603453">
    <property type="component" value="Unassembled WGS sequence"/>
</dbReference>
<feature type="region of interest" description="Disordered" evidence="1">
    <location>
        <begin position="80"/>
        <end position="100"/>
    </location>
</feature>
<evidence type="ECO:0000313" key="2">
    <source>
        <dbReference type="EMBL" id="KAG2200578.1"/>
    </source>
</evidence>
<comment type="caution">
    <text evidence="2">The sequence shown here is derived from an EMBL/GenBank/DDBJ whole genome shotgun (WGS) entry which is preliminary data.</text>
</comment>
<evidence type="ECO:0000256" key="1">
    <source>
        <dbReference type="SAM" id="MobiDB-lite"/>
    </source>
</evidence>
<sequence>MTPPVYNNMTTKYQQKPSLSSSTSSAATSATIATPMESPWYHHDDRSILARPLTAFLWNNETSSVNSLDAGRKDMMILPPLSANARPSPSISTYDRLPPV</sequence>
<gene>
    <name evidence="2" type="ORF">INT47_012364</name>
</gene>
<accession>A0A8H7QZI9</accession>
<dbReference type="EMBL" id="JAEPRD010000082">
    <property type="protein sequence ID" value="KAG2200578.1"/>
    <property type="molecule type" value="Genomic_DNA"/>
</dbReference>
<reference evidence="2" key="1">
    <citation type="submission" date="2020-12" db="EMBL/GenBank/DDBJ databases">
        <title>Metabolic potential, ecology and presence of endohyphal bacteria is reflected in genomic diversity of Mucoromycotina.</title>
        <authorList>
            <person name="Muszewska A."/>
            <person name="Okrasinska A."/>
            <person name="Steczkiewicz K."/>
            <person name="Drgas O."/>
            <person name="Orlowska M."/>
            <person name="Perlinska-Lenart U."/>
            <person name="Aleksandrzak-Piekarczyk T."/>
            <person name="Szatraj K."/>
            <person name="Zielenkiewicz U."/>
            <person name="Pilsyk S."/>
            <person name="Malc E."/>
            <person name="Mieczkowski P."/>
            <person name="Kruszewska J.S."/>
            <person name="Biernat P."/>
            <person name="Pawlowska J."/>
        </authorList>
    </citation>
    <scope>NUCLEOTIDE SEQUENCE</scope>
    <source>
        <strain evidence="2">WA0000017839</strain>
    </source>
</reference>
<feature type="compositionally biased region" description="Polar residues" evidence="1">
    <location>
        <begin position="1"/>
        <end position="17"/>
    </location>
</feature>
<keyword evidence="3" id="KW-1185">Reference proteome</keyword>
<dbReference type="AlphaFoldDB" id="A0A8H7QZI9"/>
<evidence type="ECO:0000313" key="3">
    <source>
        <dbReference type="Proteomes" id="UP000603453"/>
    </source>
</evidence>
<feature type="region of interest" description="Disordered" evidence="1">
    <location>
        <begin position="1"/>
        <end position="26"/>
    </location>
</feature>
<organism evidence="2 3">
    <name type="scientific">Mucor saturninus</name>
    <dbReference type="NCBI Taxonomy" id="64648"/>
    <lineage>
        <taxon>Eukaryota</taxon>
        <taxon>Fungi</taxon>
        <taxon>Fungi incertae sedis</taxon>
        <taxon>Mucoromycota</taxon>
        <taxon>Mucoromycotina</taxon>
        <taxon>Mucoromycetes</taxon>
        <taxon>Mucorales</taxon>
        <taxon>Mucorineae</taxon>
        <taxon>Mucoraceae</taxon>
        <taxon>Mucor</taxon>
    </lineage>
</organism>
<proteinExistence type="predicted"/>
<protein>
    <submittedName>
        <fullName evidence="2">Uncharacterized protein</fullName>
    </submittedName>
</protein>